<evidence type="ECO:0000313" key="5">
    <source>
        <dbReference type="Proteomes" id="UP001303889"/>
    </source>
</evidence>
<feature type="compositionally biased region" description="Basic and acidic residues" evidence="1">
    <location>
        <begin position="496"/>
        <end position="509"/>
    </location>
</feature>
<feature type="compositionally biased region" description="Basic and acidic residues" evidence="1">
    <location>
        <begin position="451"/>
        <end position="474"/>
    </location>
</feature>
<gene>
    <name evidence="4" type="ORF">C8A05DRAFT_14723</name>
</gene>
<proteinExistence type="predicted"/>
<reference evidence="4" key="2">
    <citation type="submission" date="2023-05" db="EMBL/GenBank/DDBJ databases">
        <authorList>
            <consortium name="Lawrence Berkeley National Laboratory"/>
            <person name="Steindorff A."/>
            <person name="Hensen N."/>
            <person name="Bonometti L."/>
            <person name="Westerberg I."/>
            <person name="Brannstrom I.O."/>
            <person name="Guillou S."/>
            <person name="Cros-Aarteil S."/>
            <person name="Calhoun S."/>
            <person name="Haridas S."/>
            <person name="Kuo A."/>
            <person name="Mondo S."/>
            <person name="Pangilinan J."/>
            <person name="Riley R."/>
            <person name="Labutti K."/>
            <person name="Andreopoulos B."/>
            <person name="Lipzen A."/>
            <person name="Chen C."/>
            <person name="Yanf M."/>
            <person name="Daum C."/>
            <person name="Ng V."/>
            <person name="Clum A."/>
            <person name="Ohm R."/>
            <person name="Martin F."/>
            <person name="Silar P."/>
            <person name="Natvig D."/>
            <person name="Lalanne C."/>
            <person name="Gautier V."/>
            <person name="Ament-Velasquez S.L."/>
            <person name="Kruys A."/>
            <person name="Hutchinson M.I."/>
            <person name="Powell A.J."/>
            <person name="Barry K."/>
            <person name="Miller A.N."/>
            <person name="Grigoriev I.V."/>
            <person name="Debuchy R."/>
            <person name="Gladieux P."/>
            <person name="Thoren M.H."/>
            <person name="Johannesson H."/>
        </authorList>
    </citation>
    <scope>NUCLEOTIDE SEQUENCE</scope>
    <source>
        <strain evidence="4">CBS 103.79</strain>
    </source>
</reference>
<feature type="transmembrane region" description="Helical" evidence="2">
    <location>
        <begin position="229"/>
        <end position="252"/>
    </location>
</feature>
<dbReference type="EMBL" id="MU855456">
    <property type="protein sequence ID" value="KAK3903313.1"/>
    <property type="molecule type" value="Genomic_DNA"/>
</dbReference>
<dbReference type="GO" id="GO:0016020">
    <property type="term" value="C:membrane"/>
    <property type="evidence" value="ECO:0007669"/>
    <property type="project" value="TreeGrafter"/>
</dbReference>
<sequence length="534" mass="58788">MRSIATFLYPHARDNRLPASHPVIVKARLAFLKAAGINFVLLQLLFLGLFCYIFGSLFQQTSHTHNLSILFVDYDVGGAIGNSVRAAYASLRAPSFPTVVERSPSQYPSTTDLREAVCQTDFWAALYVTAGASGRLAAALAGGTAAATYNASDAMAYIWNEALYPQVADSSISANILLLSNTARVEYSSGNGTGNISSVSGPASLSILAQPWTLVSLDIQPTPQGSRAIYNSVAIILVLIQEFFYLGIINGLSTQFKLYSRVNPYRIALVRNLNSLAYTFVGSLCVTGAIWAFRSGWDVNANQFALSWFTLWLFAHANFVVLDVFTVWLPPPFVPMALVGWISPNVTSVLLPFPLSPAFYRIGYALPAHAVYQILTDIWSGGCNPQLDYALPVLFAWELLGLLLSGLGVFRRCHFATIAEERQANEFDEQLDAAVGLEMVKMQEMRKQSRIEREAEIEERKSWPEGGEGREGRPATRTGEEEEEETQVFKAQLADVMERVNTRQRREQEQAGVPCGFGPAFDLAFSKPADDESE</sequence>
<evidence type="ECO:0000313" key="4">
    <source>
        <dbReference type="EMBL" id="KAK3903313.1"/>
    </source>
</evidence>
<feature type="transmembrane region" description="Helical" evidence="2">
    <location>
        <begin position="36"/>
        <end position="58"/>
    </location>
</feature>
<keyword evidence="2" id="KW-1133">Transmembrane helix</keyword>
<dbReference type="InterPro" id="IPR053001">
    <property type="entry name" value="MNNG_permease-like"/>
</dbReference>
<organism evidence="4 5">
    <name type="scientific">Staphylotrichum tortipilum</name>
    <dbReference type="NCBI Taxonomy" id="2831512"/>
    <lineage>
        <taxon>Eukaryota</taxon>
        <taxon>Fungi</taxon>
        <taxon>Dikarya</taxon>
        <taxon>Ascomycota</taxon>
        <taxon>Pezizomycotina</taxon>
        <taxon>Sordariomycetes</taxon>
        <taxon>Sordariomycetidae</taxon>
        <taxon>Sordariales</taxon>
        <taxon>Chaetomiaceae</taxon>
        <taxon>Staphylotrichum</taxon>
    </lineage>
</organism>
<reference evidence="4" key="1">
    <citation type="journal article" date="2023" name="Mol. Phylogenet. Evol.">
        <title>Genome-scale phylogeny and comparative genomics of the fungal order Sordariales.</title>
        <authorList>
            <person name="Hensen N."/>
            <person name="Bonometti L."/>
            <person name="Westerberg I."/>
            <person name="Brannstrom I.O."/>
            <person name="Guillou S."/>
            <person name="Cros-Aarteil S."/>
            <person name="Calhoun S."/>
            <person name="Haridas S."/>
            <person name="Kuo A."/>
            <person name="Mondo S."/>
            <person name="Pangilinan J."/>
            <person name="Riley R."/>
            <person name="LaButti K."/>
            <person name="Andreopoulos B."/>
            <person name="Lipzen A."/>
            <person name="Chen C."/>
            <person name="Yan M."/>
            <person name="Daum C."/>
            <person name="Ng V."/>
            <person name="Clum A."/>
            <person name="Steindorff A."/>
            <person name="Ohm R.A."/>
            <person name="Martin F."/>
            <person name="Silar P."/>
            <person name="Natvig D.O."/>
            <person name="Lalanne C."/>
            <person name="Gautier V."/>
            <person name="Ament-Velasquez S.L."/>
            <person name="Kruys A."/>
            <person name="Hutchinson M.I."/>
            <person name="Powell A.J."/>
            <person name="Barry K."/>
            <person name="Miller A.N."/>
            <person name="Grigoriev I.V."/>
            <person name="Debuchy R."/>
            <person name="Gladieux P."/>
            <person name="Hiltunen Thoren M."/>
            <person name="Johannesson H."/>
        </authorList>
    </citation>
    <scope>NUCLEOTIDE SEQUENCE</scope>
    <source>
        <strain evidence="4">CBS 103.79</strain>
    </source>
</reference>
<accession>A0AAN6MN49</accession>
<keyword evidence="5" id="KW-1185">Reference proteome</keyword>
<feature type="region of interest" description="Disordered" evidence="1">
    <location>
        <begin position="451"/>
        <end position="534"/>
    </location>
</feature>
<name>A0AAN6MN49_9PEZI</name>
<dbReference type="InterPro" id="IPR022703">
    <property type="entry name" value="DUF3533"/>
</dbReference>
<keyword evidence="2" id="KW-0472">Membrane</keyword>
<dbReference type="AlphaFoldDB" id="A0AAN6MN49"/>
<dbReference type="PANTHER" id="PTHR34814:SF2">
    <property type="entry name" value="DUF3533 DOMAIN-CONTAINING PROTEIN"/>
    <property type="match status" value="1"/>
</dbReference>
<dbReference type="Pfam" id="PF12051">
    <property type="entry name" value="DUF3533"/>
    <property type="match status" value="1"/>
</dbReference>
<evidence type="ECO:0000259" key="3">
    <source>
        <dbReference type="Pfam" id="PF12051"/>
    </source>
</evidence>
<comment type="caution">
    <text evidence="4">The sequence shown here is derived from an EMBL/GenBank/DDBJ whole genome shotgun (WGS) entry which is preliminary data.</text>
</comment>
<keyword evidence="2" id="KW-0812">Transmembrane</keyword>
<feature type="transmembrane region" description="Helical" evidence="2">
    <location>
        <begin position="389"/>
        <end position="410"/>
    </location>
</feature>
<protein>
    <recommendedName>
        <fullName evidence="3">DUF3533 domain-containing protein</fullName>
    </recommendedName>
</protein>
<dbReference type="Proteomes" id="UP001303889">
    <property type="component" value="Unassembled WGS sequence"/>
</dbReference>
<feature type="transmembrane region" description="Helical" evidence="2">
    <location>
        <begin position="305"/>
        <end position="329"/>
    </location>
</feature>
<evidence type="ECO:0000256" key="2">
    <source>
        <dbReference type="SAM" id="Phobius"/>
    </source>
</evidence>
<evidence type="ECO:0000256" key="1">
    <source>
        <dbReference type="SAM" id="MobiDB-lite"/>
    </source>
</evidence>
<feature type="domain" description="DUF3533" evidence="3">
    <location>
        <begin position="38"/>
        <end position="401"/>
    </location>
</feature>
<feature type="transmembrane region" description="Helical" evidence="2">
    <location>
        <begin position="336"/>
        <end position="355"/>
    </location>
</feature>
<feature type="transmembrane region" description="Helical" evidence="2">
    <location>
        <begin position="273"/>
        <end position="293"/>
    </location>
</feature>
<dbReference type="PANTHER" id="PTHR34814">
    <property type="entry name" value="NITROSOGUANIDINE RESISTANCE PROTEIN SNG1"/>
    <property type="match status" value="1"/>
</dbReference>